<keyword evidence="1" id="KW-1133">Transmembrane helix</keyword>
<accession>A0A828YZI3</accession>
<name>A0A828YZI3_9LEPT</name>
<feature type="transmembrane region" description="Helical" evidence="1">
    <location>
        <begin position="30"/>
        <end position="50"/>
    </location>
</feature>
<dbReference type="Proteomes" id="UP000001338">
    <property type="component" value="Unassembled WGS sequence"/>
</dbReference>
<dbReference type="AlphaFoldDB" id="A0A828YZI3"/>
<organism evidence="2 3">
    <name type="scientific">Leptospira weilii str. 2006001853</name>
    <dbReference type="NCBI Taxonomy" id="1001589"/>
    <lineage>
        <taxon>Bacteria</taxon>
        <taxon>Pseudomonadati</taxon>
        <taxon>Spirochaetota</taxon>
        <taxon>Spirochaetia</taxon>
        <taxon>Leptospirales</taxon>
        <taxon>Leptospiraceae</taxon>
        <taxon>Leptospira</taxon>
    </lineage>
</organism>
<proteinExistence type="predicted"/>
<evidence type="ECO:0000313" key="3">
    <source>
        <dbReference type="Proteomes" id="UP000001338"/>
    </source>
</evidence>
<reference evidence="2 3" key="1">
    <citation type="submission" date="2012-10" db="EMBL/GenBank/DDBJ databases">
        <authorList>
            <person name="Harkins D.M."/>
            <person name="Durkin A.S."/>
            <person name="Brinkac L.M."/>
            <person name="Haft D.H."/>
            <person name="Selengut J.D."/>
            <person name="Sanka R."/>
            <person name="DePew J."/>
            <person name="Purushe J."/>
            <person name="Whelen A.C."/>
            <person name="Vinetz J.M."/>
            <person name="Sutton G.G."/>
            <person name="Nierman W.C."/>
            <person name="Fouts D.E."/>
        </authorList>
    </citation>
    <scope>NUCLEOTIDE SEQUENCE [LARGE SCALE GENOMIC DNA]</scope>
    <source>
        <strain evidence="2 3">2006001853</strain>
    </source>
</reference>
<dbReference type="EMBL" id="AFLV02000065">
    <property type="protein sequence ID" value="EKR62884.1"/>
    <property type="molecule type" value="Genomic_DNA"/>
</dbReference>
<gene>
    <name evidence="2" type="ORF">LEP1GSC036_2523</name>
</gene>
<evidence type="ECO:0000313" key="2">
    <source>
        <dbReference type="EMBL" id="EKR62884.1"/>
    </source>
</evidence>
<sequence>MFDTLEYCLFLYIWIVQKEMEHLRNVRASYQLEFIPFVFVFFSWIYRFYIKKK</sequence>
<comment type="caution">
    <text evidence="2">The sequence shown here is derived from an EMBL/GenBank/DDBJ whole genome shotgun (WGS) entry which is preliminary data.</text>
</comment>
<protein>
    <submittedName>
        <fullName evidence="2">Uncharacterized protein</fullName>
    </submittedName>
</protein>
<evidence type="ECO:0000256" key="1">
    <source>
        <dbReference type="SAM" id="Phobius"/>
    </source>
</evidence>
<keyword evidence="1" id="KW-0472">Membrane</keyword>
<keyword evidence="1" id="KW-0812">Transmembrane</keyword>